<reference evidence="1 2" key="2">
    <citation type="journal article" date="2011" name="Stand. Genomic Sci.">
        <title>Complete genome sequence of Isosphaera pallida type strain (IS1B).</title>
        <authorList>
            <consortium name="US DOE Joint Genome Institute (JGI-PGF)"/>
            <person name="Goker M."/>
            <person name="Cleland D."/>
            <person name="Saunders E."/>
            <person name="Lapidus A."/>
            <person name="Nolan M."/>
            <person name="Lucas S."/>
            <person name="Hammon N."/>
            <person name="Deshpande S."/>
            <person name="Cheng J.F."/>
            <person name="Tapia R."/>
            <person name="Han C."/>
            <person name="Goodwin L."/>
            <person name="Pitluck S."/>
            <person name="Liolios K."/>
            <person name="Pagani I."/>
            <person name="Ivanova N."/>
            <person name="Mavromatis K."/>
            <person name="Pati A."/>
            <person name="Chen A."/>
            <person name="Palaniappan K."/>
            <person name="Land M."/>
            <person name="Hauser L."/>
            <person name="Chang Y.J."/>
            <person name="Jeffries C.D."/>
            <person name="Detter J.C."/>
            <person name="Beck B."/>
            <person name="Woyke T."/>
            <person name="Bristow J."/>
            <person name="Eisen J.A."/>
            <person name="Markowitz V."/>
            <person name="Hugenholtz P."/>
            <person name="Kyrpides N.C."/>
            <person name="Klenk H.P."/>
        </authorList>
    </citation>
    <scope>NUCLEOTIDE SEQUENCE [LARGE SCALE GENOMIC DNA]</scope>
    <source>
        <strain evidence="2">ATCC 43644 / DSM 9630 / IS1B</strain>
    </source>
</reference>
<evidence type="ECO:0000313" key="1">
    <source>
        <dbReference type="EMBL" id="ADV62420.1"/>
    </source>
</evidence>
<organism evidence="1 2">
    <name type="scientific">Isosphaera pallida (strain ATCC 43644 / DSM 9630 / IS1B)</name>
    <dbReference type="NCBI Taxonomy" id="575540"/>
    <lineage>
        <taxon>Bacteria</taxon>
        <taxon>Pseudomonadati</taxon>
        <taxon>Planctomycetota</taxon>
        <taxon>Planctomycetia</taxon>
        <taxon>Isosphaerales</taxon>
        <taxon>Isosphaeraceae</taxon>
        <taxon>Isosphaera</taxon>
    </lineage>
</organism>
<evidence type="ECO:0000313" key="2">
    <source>
        <dbReference type="Proteomes" id="UP000008631"/>
    </source>
</evidence>
<dbReference type="Proteomes" id="UP000008631">
    <property type="component" value="Chromosome"/>
</dbReference>
<sequence length="91" mass="10308">MIDPDMSWKDAVETLRKSVNALIDAQEEAYAMLFLQEAQADPPNAALVTQMGVPTLKKSNRMSRITLDQRIEELQNRLRYANNTESNEPNG</sequence>
<name>E8R1Y8_ISOPI</name>
<dbReference type="AlphaFoldDB" id="E8R1Y8"/>
<dbReference type="STRING" id="575540.Isop_1838"/>
<keyword evidence="2" id="KW-1185">Reference proteome</keyword>
<protein>
    <submittedName>
        <fullName evidence="1">Uncharacterized protein</fullName>
    </submittedName>
</protein>
<dbReference type="EMBL" id="CP002353">
    <property type="protein sequence ID" value="ADV62420.1"/>
    <property type="molecule type" value="Genomic_DNA"/>
</dbReference>
<proteinExistence type="predicted"/>
<dbReference type="InParanoid" id="E8R1Y8"/>
<gene>
    <name evidence="1" type="ordered locus">Isop_1838</name>
</gene>
<dbReference type="RefSeq" id="WP_013564708.1">
    <property type="nucleotide sequence ID" value="NC_014962.1"/>
</dbReference>
<reference key="1">
    <citation type="submission" date="2010-11" db="EMBL/GenBank/DDBJ databases">
        <title>The complete sequence of chromosome of Isophaera pallida ATCC 43644.</title>
        <authorList>
            <consortium name="US DOE Joint Genome Institute (JGI-PGF)"/>
            <person name="Lucas S."/>
            <person name="Copeland A."/>
            <person name="Lapidus A."/>
            <person name="Bruce D."/>
            <person name="Goodwin L."/>
            <person name="Pitluck S."/>
            <person name="Kyrpides N."/>
            <person name="Mavromatis K."/>
            <person name="Pagani I."/>
            <person name="Ivanova N."/>
            <person name="Saunders E."/>
            <person name="Brettin T."/>
            <person name="Detter J.C."/>
            <person name="Han C."/>
            <person name="Tapia R."/>
            <person name="Land M."/>
            <person name="Hauser L."/>
            <person name="Markowitz V."/>
            <person name="Cheng J.-F."/>
            <person name="Hugenholtz P."/>
            <person name="Woyke T."/>
            <person name="Wu D."/>
            <person name="Eisen J.A."/>
        </authorList>
    </citation>
    <scope>NUCLEOTIDE SEQUENCE</scope>
    <source>
        <strain>ATCC 43644</strain>
    </source>
</reference>
<accession>E8R1Y8</accession>
<dbReference type="KEGG" id="ipa:Isop_1838"/>
<dbReference type="HOGENOM" id="CLU_2422987_0_0_0"/>